<dbReference type="InterPro" id="IPR040079">
    <property type="entry name" value="Glutathione_S-Trfase"/>
</dbReference>
<proteinExistence type="predicted"/>
<dbReference type="PANTHER" id="PTHR11571:SF252">
    <property type="entry name" value="GLUTATHIONE S-TRANSFERASE"/>
    <property type="match status" value="1"/>
</dbReference>
<dbReference type="SFLD" id="SFLDS00019">
    <property type="entry name" value="Glutathione_Transferase_(cytos"/>
    <property type="match status" value="1"/>
</dbReference>
<dbReference type="GO" id="GO:0006749">
    <property type="term" value="P:glutathione metabolic process"/>
    <property type="evidence" value="ECO:0007669"/>
    <property type="project" value="TreeGrafter"/>
</dbReference>
<dbReference type="InterPro" id="IPR050213">
    <property type="entry name" value="GST_superfamily"/>
</dbReference>
<evidence type="ECO:0000259" key="1">
    <source>
        <dbReference type="PROSITE" id="PS50404"/>
    </source>
</evidence>
<dbReference type="GO" id="GO:0004364">
    <property type="term" value="F:glutathione transferase activity"/>
    <property type="evidence" value="ECO:0007669"/>
    <property type="project" value="TreeGrafter"/>
</dbReference>
<reference evidence="3" key="1">
    <citation type="submission" date="2020-05" db="EMBL/GenBank/DDBJ databases">
        <title>Phylogenomic resolution of chytrid fungi.</title>
        <authorList>
            <person name="Stajich J.E."/>
            <person name="Amses K."/>
            <person name="Simmons R."/>
            <person name="Seto K."/>
            <person name="Myers J."/>
            <person name="Bonds A."/>
            <person name="Quandt C.A."/>
            <person name="Barry K."/>
            <person name="Liu P."/>
            <person name="Grigoriev I."/>
            <person name="Longcore J.E."/>
            <person name="James T.Y."/>
        </authorList>
    </citation>
    <scope>NUCLEOTIDE SEQUENCE</scope>
    <source>
        <strain evidence="3">JEL0318</strain>
    </source>
</reference>
<dbReference type="PANTHER" id="PTHR11571">
    <property type="entry name" value="GLUTATHIONE S-TRANSFERASE"/>
    <property type="match status" value="1"/>
</dbReference>
<dbReference type="SFLD" id="SFLDG01205">
    <property type="entry name" value="AMPS.1"/>
    <property type="match status" value="1"/>
</dbReference>
<comment type="caution">
    <text evidence="3">The sequence shown here is derived from an EMBL/GenBank/DDBJ whole genome shotgun (WGS) entry which is preliminary data.</text>
</comment>
<dbReference type="SFLD" id="SFLDG00363">
    <property type="entry name" value="AMPS_(cytGST):_Alpha-__Mu-__Pi"/>
    <property type="match status" value="1"/>
</dbReference>
<organism evidence="3 4">
    <name type="scientific">Rhizophlyctis rosea</name>
    <dbReference type="NCBI Taxonomy" id="64517"/>
    <lineage>
        <taxon>Eukaryota</taxon>
        <taxon>Fungi</taxon>
        <taxon>Fungi incertae sedis</taxon>
        <taxon>Chytridiomycota</taxon>
        <taxon>Chytridiomycota incertae sedis</taxon>
        <taxon>Chytridiomycetes</taxon>
        <taxon>Rhizophlyctidales</taxon>
        <taxon>Rhizophlyctidaceae</taxon>
        <taxon>Rhizophlyctis</taxon>
    </lineage>
</organism>
<dbReference type="InterPro" id="IPR036282">
    <property type="entry name" value="Glutathione-S-Trfase_C_sf"/>
</dbReference>
<dbReference type="Gene3D" id="1.20.1050.10">
    <property type="match status" value="1"/>
</dbReference>
<dbReference type="FunFam" id="1.20.1050.10:FF:000030">
    <property type="entry name" value="Glutathione S-transferase S1"/>
    <property type="match status" value="1"/>
</dbReference>
<gene>
    <name evidence="3" type="ORF">HK097_003946</name>
</gene>
<dbReference type="InterPro" id="IPR036249">
    <property type="entry name" value="Thioredoxin-like_sf"/>
</dbReference>
<dbReference type="InterPro" id="IPR004045">
    <property type="entry name" value="Glutathione_S-Trfase_N"/>
</dbReference>
<dbReference type="Proteomes" id="UP001212841">
    <property type="component" value="Unassembled WGS sequence"/>
</dbReference>
<evidence type="ECO:0008006" key="5">
    <source>
        <dbReference type="Google" id="ProtNLM"/>
    </source>
</evidence>
<dbReference type="Pfam" id="PF14497">
    <property type="entry name" value="GST_C_3"/>
    <property type="match status" value="1"/>
</dbReference>
<dbReference type="Gene3D" id="3.40.30.10">
    <property type="entry name" value="Glutaredoxin"/>
    <property type="match status" value="1"/>
</dbReference>
<keyword evidence="4" id="KW-1185">Reference proteome</keyword>
<dbReference type="EMBL" id="JADGJD010000198">
    <property type="protein sequence ID" value="KAJ3053569.1"/>
    <property type="molecule type" value="Genomic_DNA"/>
</dbReference>
<feature type="domain" description="GST C-terminal" evidence="2">
    <location>
        <begin position="83"/>
        <end position="205"/>
    </location>
</feature>
<dbReference type="SUPFAM" id="SSF52833">
    <property type="entry name" value="Thioredoxin-like"/>
    <property type="match status" value="1"/>
</dbReference>
<feature type="domain" description="GST N-terminal" evidence="1">
    <location>
        <begin position="3"/>
        <end position="81"/>
    </location>
</feature>
<dbReference type="InterPro" id="IPR004046">
    <property type="entry name" value="GST_C"/>
</dbReference>
<dbReference type="Pfam" id="PF02798">
    <property type="entry name" value="GST_N"/>
    <property type="match status" value="1"/>
</dbReference>
<dbReference type="FunFam" id="3.40.30.10:FF:000608">
    <property type="entry name" value="Glutathione S-Transferase"/>
    <property type="match status" value="1"/>
</dbReference>
<name>A0AAD5SFR1_9FUNG</name>
<evidence type="ECO:0000313" key="3">
    <source>
        <dbReference type="EMBL" id="KAJ3053569.1"/>
    </source>
</evidence>
<dbReference type="SUPFAM" id="SSF47616">
    <property type="entry name" value="GST C-terminal domain-like"/>
    <property type="match status" value="1"/>
</dbReference>
<accession>A0AAD5SFR1</accession>
<dbReference type="InterPro" id="IPR010987">
    <property type="entry name" value="Glutathione-S-Trfase_C-like"/>
</dbReference>
<dbReference type="CDD" id="cd03039">
    <property type="entry name" value="GST_N_Sigma_like"/>
    <property type="match status" value="1"/>
</dbReference>
<evidence type="ECO:0000313" key="4">
    <source>
        <dbReference type="Proteomes" id="UP001212841"/>
    </source>
</evidence>
<dbReference type="CDD" id="cd03192">
    <property type="entry name" value="GST_C_Sigma_like"/>
    <property type="match status" value="1"/>
</dbReference>
<dbReference type="PROSITE" id="PS50404">
    <property type="entry name" value="GST_NTER"/>
    <property type="match status" value="1"/>
</dbReference>
<sequence length="205" mass="23151">MAPHLKVTYFNMKARAEPIRLALAIGDIPFEDERLTREQFAELKETYPFGQLPILTIDHKTVIAQQHAILRYVGRFAGLYPEDPIEQAKVDQFLGFAEDINFAVGKTLHTTDPTLKKSQREELSSKTLPKLFGYLERSASQTATGYLVGSKLTVADIVLYCFDGWLRMGVLDHVSPTILDGFPTLMKIVENVRGNEKVKAWNEAH</sequence>
<dbReference type="AlphaFoldDB" id="A0AAD5SFR1"/>
<protein>
    <recommendedName>
        <fullName evidence="5">Glutathione S-transferase</fullName>
    </recommendedName>
</protein>
<dbReference type="PROSITE" id="PS50405">
    <property type="entry name" value="GST_CTER"/>
    <property type="match status" value="1"/>
</dbReference>
<evidence type="ECO:0000259" key="2">
    <source>
        <dbReference type="PROSITE" id="PS50405"/>
    </source>
</evidence>